<dbReference type="InterPro" id="IPR027417">
    <property type="entry name" value="P-loop_NTPase"/>
</dbReference>
<dbReference type="Proteomes" id="UP000078406">
    <property type="component" value="Unassembled WGS sequence"/>
</dbReference>
<dbReference type="Pfam" id="PF13304">
    <property type="entry name" value="AAA_21"/>
    <property type="match status" value="1"/>
</dbReference>
<dbReference type="PANTHER" id="PTHR43581:SF2">
    <property type="entry name" value="EXCINUCLEASE ATPASE SUBUNIT"/>
    <property type="match status" value="1"/>
</dbReference>
<comment type="caution">
    <text evidence="3">The sequence shown here is derived from an EMBL/GenBank/DDBJ whole genome shotgun (WGS) entry which is preliminary data.</text>
</comment>
<feature type="domain" description="DUF3696" evidence="1">
    <location>
        <begin position="329"/>
        <end position="374"/>
    </location>
</feature>
<evidence type="ECO:0000259" key="2">
    <source>
        <dbReference type="Pfam" id="PF13304"/>
    </source>
</evidence>
<evidence type="ECO:0000313" key="4">
    <source>
        <dbReference type="Proteomes" id="UP000078406"/>
    </source>
</evidence>
<dbReference type="RefSeq" id="WP_054962666.1">
    <property type="nucleotide sequence ID" value="NZ_LLEI02000010.1"/>
</dbReference>
<feature type="domain" description="ATPase AAA-type core" evidence="2">
    <location>
        <begin position="23"/>
        <end position="317"/>
    </location>
</feature>
<sequence length="377" mass="41918">MINKLDLTNFKCFKRLVLPLSNLTALTGFNASGKTSTIQSILLLSQNLKNTRQDEKISLNGSLVRLGSPGDVLYENSNEKLIKIDLENEEEKISLSLDLGKRNTDRTIDIGNLSVISGEDSYSCCSSSALFSKMIEVKSPLFTAIRNIVYLGTGRQDLDSLYPTSLDNSEFNVGEKGEFAPWLFDIAKDDIVSPNKRHPREAADSFRRQFNAWFGDIFQGAEADTLLIDNSNFVRLLFRHNDTSEWRSPSNIGYGLSYAFPIVVSALLARSGDILVIDSPEAHLHPKGQSKMGEFLAVISNSGVQVIVETHSDHVINGLRLAVSRSLVEHKKVGIHFFNSKSENIVSPSIDRNGRVSEWPEGFFDQAEKDLSELSGW</sequence>
<name>A0A177Y5I6_9VIBR</name>
<dbReference type="SUPFAM" id="SSF52540">
    <property type="entry name" value="P-loop containing nucleoside triphosphate hydrolases"/>
    <property type="match status" value="1"/>
</dbReference>
<dbReference type="Pfam" id="PF12476">
    <property type="entry name" value="DUF3696"/>
    <property type="match status" value="1"/>
</dbReference>
<dbReference type="GO" id="GO:0005524">
    <property type="term" value="F:ATP binding"/>
    <property type="evidence" value="ECO:0007669"/>
    <property type="project" value="InterPro"/>
</dbReference>
<dbReference type="InterPro" id="IPR003959">
    <property type="entry name" value="ATPase_AAA_core"/>
</dbReference>
<organism evidence="3 4">
    <name type="scientific">Vibrio bivalvicida</name>
    <dbReference type="NCBI Taxonomy" id="1276888"/>
    <lineage>
        <taxon>Bacteria</taxon>
        <taxon>Pseudomonadati</taxon>
        <taxon>Pseudomonadota</taxon>
        <taxon>Gammaproteobacteria</taxon>
        <taxon>Vibrionales</taxon>
        <taxon>Vibrionaceae</taxon>
        <taxon>Vibrio</taxon>
        <taxon>Vibrio oreintalis group</taxon>
    </lineage>
</organism>
<dbReference type="GO" id="GO:0016887">
    <property type="term" value="F:ATP hydrolysis activity"/>
    <property type="evidence" value="ECO:0007669"/>
    <property type="project" value="InterPro"/>
</dbReference>
<dbReference type="Gene3D" id="3.40.50.300">
    <property type="entry name" value="P-loop containing nucleotide triphosphate hydrolases"/>
    <property type="match status" value="2"/>
</dbReference>
<dbReference type="InterPro" id="IPR051396">
    <property type="entry name" value="Bact_Antivir_Def_Nuclease"/>
</dbReference>
<reference evidence="3 4" key="1">
    <citation type="journal article" date="2016" name="Syst. Appl. Microbiol.">
        <title>Vibrio bivalvicida sp. nov., a novel larval pathogen for bivalve molluscs reared in a hatchery.</title>
        <authorList>
            <person name="Dubert J."/>
            <person name="Romalde J.L."/>
            <person name="Prado S."/>
            <person name="Barja J.L."/>
        </authorList>
    </citation>
    <scope>NUCLEOTIDE SEQUENCE [LARGE SCALE GENOMIC DNA]</scope>
    <source>
        <strain evidence="3 4">605</strain>
    </source>
</reference>
<accession>A0A177Y5I6</accession>
<dbReference type="EMBL" id="LLEI02000010">
    <property type="protein sequence ID" value="OAJ96121.1"/>
    <property type="molecule type" value="Genomic_DNA"/>
</dbReference>
<dbReference type="PIRSF" id="PIRSF034888">
    <property type="entry name" value="P-loop_UCP034888"/>
    <property type="match status" value="1"/>
</dbReference>
<proteinExistence type="predicted"/>
<evidence type="ECO:0000259" key="1">
    <source>
        <dbReference type="Pfam" id="PF12476"/>
    </source>
</evidence>
<protein>
    <recommendedName>
        <fullName evidence="5">DUF3696 domain-containing protein</fullName>
    </recommendedName>
</protein>
<dbReference type="InterPro" id="IPR014592">
    <property type="entry name" value="P-loop_UCP034888"/>
</dbReference>
<evidence type="ECO:0008006" key="5">
    <source>
        <dbReference type="Google" id="ProtNLM"/>
    </source>
</evidence>
<dbReference type="PANTHER" id="PTHR43581">
    <property type="entry name" value="ATP/GTP PHOSPHATASE"/>
    <property type="match status" value="1"/>
</dbReference>
<evidence type="ECO:0000313" key="3">
    <source>
        <dbReference type="EMBL" id="OAJ96121.1"/>
    </source>
</evidence>
<gene>
    <name evidence="3" type="ORF">APB76_01040</name>
</gene>
<dbReference type="AlphaFoldDB" id="A0A177Y5I6"/>
<dbReference type="InterPro" id="IPR022532">
    <property type="entry name" value="DUF3696"/>
</dbReference>